<dbReference type="SUPFAM" id="SSF55729">
    <property type="entry name" value="Acyl-CoA N-acyltransferases (Nat)"/>
    <property type="match status" value="1"/>
</dbReference>
<dbReference type="Gene3D" id="3.40.630.30">
    <property type="match status" value="1"/>
</dbReference>
<dbReference type="RefSeq" id="WP_377941663.1">
    <property type="nucleotide sequence ID" value="NZ_JBHUCX010000014.1"/>
</dbReference>
<sequence>MQIRAFRQDELHLLAEFWNRIDDLIPGTLNAGITLTEAEAREWYVSRNILYAVAAYKDEQMIGFLDITQGSDKRTAILDWIAVLPQYQSTMLVGKLALTAYKYALGRYEYMEAKSWPANHALVFYKKFGKKWIPGTGVKFINYLPIIKDHPLCSDYFQRHDLIKSNQVNREIFEPYQKWKERDVVKYDFSDAGEDMRVFIDVMSKQVAGVEVGGGHAALAAICRQAQPLGAQTLQVTVEPFCPAQAQRVIVCVQNARHTFSVAPGGANPSLDFEIPLEHIDADQLIVEAIVVERERVYSLFTSVALPEQKKHVKRWAHNGFTILESDGDITVKNHDLHLMIGKRGGTLQVSRSDEKIAFSQGAVEIGPPYQPSIISDHTFQIKSMEANGRDLVLSLETSAAVTKDCGRLHWELALTPEAQFTQKFYTEFPTERQLRISPVLSNEYGTLYYPFDEEIISGELLVGEFPLGNDLYSEGMRYTGRWCAVTFDDRALYFSWSHANKVVFHQNRIPQLTACLSTPFHFECDLQPFDDIRERLNVKHKINYTKQSVRPYIQLIATAQRRSKTMVEVDVRLQTICRATKDGWVQIKPWGADKKLPNGFFAFEGLSAERPVETTLAVDVEQFNGAIDVLQVAYEFNGIIRTMSVPIESAGTALREDAAELQFTADDHHGALQTVQWRDRTIVRANESEKFGVYYPWPGGLFVDICSPFEPAFNLLTGDKFQPVAQDWNICKYRVDPLHIPELEVLISYELDRAQNLLLANVQAIHHGTQALRPLRFRINTMLEQILAARLRLDNTGRELRIGKRATYVKCFAQEADVALADVQLCFQGVSSHADSKRLVFFETFGKDVYNVGLSTDAALEAGQRLEIQLSLQFIENALAENGAHRPSAYLRGETRGAACFLS</sequence>
<comment type="caution">
    <text evidence="2">The sequence shown here is derived from an EMBL/GenBank/DDBJ whole genome shotgun (WGS) entry which is preliminary data.</text>
</comment>
<feature type="domain" description="N-acetyltransferase" evidence="1">
    <location>
        <begin position="1"/>
        <end position="153"/>
    </location>
</feature>
<gene>
    <name evidence="2" type="ORF">ACFSB2_04675</name>
</gene>
<dbReference type="Pfam" id="PF00583">
    <property type="entry name" value="Acetyltransf_1"/>
    <property type="match status" value="1"/>
</dbReference>
<accession>A0ABW4JE77</accession>
<organism evidence="2 3">
    <name type="scientific">Alicyclobacillus fodiniaquatilis</name>
    <dbReference type="NCBI Taxonomy" id="1661150"/>
    <lineage>
        <taxon>Bacteria</taxon>
        <taxon>Bacillati</taxon>
        <taxon>Bacillota</taxon>
        <taxon>Bacilli</taxon>
        <taxon>Bacillales</taxon>
        <taxon>Alicyclobacillaceae</taxon>
        <taxon>Alicyclobacillus</taxon>
    </lineage>
</organism>
<evidence type="ECO:0000313" key="2">
    <source>
        <dbReference type="EMBL" id="MFD1674004.1"/>
    </source>
</evidence>
<dbReference type="InterPro" id="IPR016181">
    <property type="entry name" value="Acyl_CoA_acyltransferase"/>
</dbReference>
<proteinExistence type="predicted"/>
<keyword evidence="3" id="KW-1185">Reference proteome</keyword>
<name>A0ABW4JE77_9BACL</name>
<evidence type="ECO:0000313" key="3">
    <source>
        <dbReference type="Proteomes" id="UP001597079"/>
    </source>
</evidence>
<dbReference type="EMBL" id="JBHUCX010000014">
    <property type="protein sequence ID" value="MFD1674004.1"/>
    <property type="molecule type" value="Genomic_DNA"/>
</dbReference>
<protein>
    <submittedName>
        <fullName evidence="2">GNAT family N-acetyltransferase</fullName>
    </submittedName>
</protein>
<dbReference type="InterPro" id="IPR000182">
    <property type="entry name" value="GNAT_dom"/>
</dbReference>
<reference evidence="3" key="1">
    <citation type="journal article" date="2019" name="Int. J. Syst. Evol. Microbiol.">
        <title>The Global Catalogue of Microorganisms (GCM) 10K type strain sequencing project: providing services to taxonomists for standard genome sequencing and annotation.</title>
        <authorList>
            <consortium name="The Broad Institute Genomics Platform"/>
            <consortium name="The Broad Institute Genome Sequencing Center for Infectious Disease"/>
            <person name="Wu L."/>
            <person name="Ma J."/>
        </authorList>
    </citation>
    <scope>NUCLEOTIDE SEQUENCE [LARGE SCALE GENOMIC DNA]</scope>
    <source>
        <strain evidence="3">CGMCC 1.12286</strain>
    </source>
</reference>
<evidence type="ECO:0000259" key="1">
    <source>
        <dbReference type="PROSITE" id="PS51186"/>
    </source>
</evidence>
<dbReference type="Proteomes" id="UP001597079">
    <property type="component" value="Unassembled WGS sequence"/>
</dbReference>
<dbReference type="PROSITE" id="PS51186">
    <property type="entry name" value="GNAT"/>
    <property type="match status" value="1"/>
</dbReference>